<comment type="caution">
    <text evidence="4">The sequence shown here is derived from an EMBL/GenBank/DDBJ whole genome shotgun (WGS) entry which is preliminary data.</text>
</comment>
<evidence type="ECO:0000313" key="5">
    <source>
        <dbReference type="Proteomes" id="UP001605036"/>
    </source>
</evidence>
<gene>
    <name evidence="4" type="ORF">R1flu_023887</name>
</gene>
<dbReference type="Pfam" id="PF23390">
    <property type="entry name" value="Beta-prop_WDR35_2nd"/>
    <property type="match status" value="1"/>
</dbReference>
<keyword evidence="1" id="KW-0853">WD repeat</keyword>
<dbReference type="PANTHER" id="PTHR12764:SF5">
    <property type="entry name" value="LD29485P"/>
    <property type="match status" value="1"/>
</dbReference>
<protein>
    <recommendedName>
        <fullName evidence="3">IFT121 second beta-propeller domain-containing protein</fullName>
    </recommendedName>
</protein>
<evidence type="ECO:0000256" key="1">
    <source>
        <dbReference type="ARBA" id="ARBA00022574"/>
    </source>
</evidence>
<organism evidence="4 5">
    <name type="scientific">Riccia fluitans</name>
    <dbReference type="NCBI Taxonomy" id="41844"/>
    <lineage>
        <taxon>Eukaryota</taxon>
        <taxon>Viridiplantae</taxon>
        <taxon>Streptophyta</taxon>
        <taxon>Embryophyta</taxon>
        <taxon>Marchantiophyta</taxon>
        <taxon>Marchantiopsida</taxon>
        <taxon>Marchantiidae</taxon>
        <taxon>Marchantiales</taxon>
        <taxon>Ricciaceae</taxon>
        <taxon>Riccia</taxon>
    </lineage>
</organism>
<reference evidence="4 5" key="1">
    <citation type="submission" date="2024-09" db="EMBL/GenBank/DDBJ databases">
        <title>Chromosome-scale assembly of Riccia fluitans.</title>
        <authorList>
            <person name="Paukszto L."/>
            <person name="Sawicki J."/>
            <person name="Karawczyk K."/>
            <person name="Piernik-Szablinska J."/>
            <person name="Szczecinska M."/>
            <person name="Mazdziarz M."/>
        </authorList>
    </citation>
    <scope>NUCLEOTIDE SEQUENCE [LARGE SCALE GENOMIC DNA]</scope>
    <source>
        <strain evidence="4">Rf_01</strain>
        <tissue evidence="4">Aerial parts of the thallus</tissue>
    </source>
</reference>
<keyword evidence="5" id="KW-1185">Reference proteome</keyword>
<keyword evidence="2" id="KW-0677">Repeat</keyword>
<evidence type="ECO:0000259" key="3">
    <source>
        <dbReference type="Pfam" id="PF23390"/>
    </source>
</evidence>
<evidence type="ECO:0000256" key="2">
    <source>
        <dbReference type="ARBA" id="ARBA00022737"/>
    </source>
</evidence>
<feature type="domain" description="IFT121 second beta-propeller" evidence="3">
    <location>
        <begin position="14"/>
        <end position="102"/>
    </location>
</feature>
<name>A0ABD1XTB8_9MARC</name>
<dbReference type="AlphaFoldDB" id="A0ABD1XTB8"/>
<dbReference type="EMBL" id="JBHFFA010000007">
    <property type="protein sequence ID" value="KAL2612195.1"/>
    <property type="molecule type" value="Genomic_DNA"/>
</dbReference>
<accession>A0ABD1XTB8</accession>
<dbReference type="Pfam" id="PF25170">
    <property type="entry name" value="TPR_WDR35"/>
    <property type="match status" value="1"/>
</dbReference>
<dbReference type="PANTHER" id="PTHR12764">
    <property type="entry name" value="WD REPEAT DOMAIN-RELATED"/>
    <property type="match status" value="1"/>
</dbReference>
<proteinExistence type="predicted"/>
<sequence length="429" mass="49314">MSENKKEDATTPTTKHAQICERVADFEREDVWDMKWADDNPDLLAAMEKTRMYIFRGTDPEEPVSCSAYLCSFHNLQIQAVQLDEVMRQPEQPGKEHVFNYETKSLRDTQQMLKAVEIQDAFIYIEEHSHPRLWISLAEYALETLNLSVAEKAFVRCEDYYGIQFVKGLHILKDRNKQKAEVVCFQLLFSPFPFLADFSFHVPSSNSKHNEARSREALFGDGSEDLAIDLRMKIGDWFVVESLICRGAGNDSLLELTWNNIGNYYADRRNWNKAVVYYVKANNSEKLAECFYALQNWADLEKLMNTLHDGSPLLLSIGHRFASVTCFVRGGDVKYAINCCMELNHWQKAIELSKLHDCEKSVMGTLTKYTNTLLQSGNPLHAVEVYEKAGQHQQAAKVLTRLAKQWVEKTVDIFDLAHKPNDILHLSQL</sequence>
<dbReference type="InterPro" id="IPR039857">
    <property type="entry name" value="Ift122/121"/>
</dbReference>
<evidence type="ECO:0000313" key="4">
    <source>
        <dbReference type="EMBL" id="KAL2612195.1"/>
    </source>
</evidence>
<dbReference type="Gene3D" id="1.25.40.470">
    <property type="match status" value="2"/>
</dbReference>
<dbReference type="InterPro" id="IPR057361">
    <property type="entry name" value="TPR_WDR35"/>
</dbReference>
<dbReference type="InterPro" id="IPR056158">
    <property type="entry name" value="Beta-prop_IFT121_2nd"/>
</dbReference>
<dbReference type="Proteomes" id="UP001605036">
    <property type="component" value="Unassembled WGS sequence"/>
</dbReference>